<comment type="caution">
    <text evidence="3">The sequence shown here is derived from an EMBL/GenBank/DDBJ whole genome shotgun (WGS) entry which is preliminary data.</text>
</comment>
<keyword evidence="1" id="KW-0479">Metal-binding</keyword>
<keyword evidence="4" id="KW-1185">Reference proteome</keyword>
<dbReference type="GO" id="GO:0007004">
    <property type="term" value="P:telomere maintenance via telomerase"/>
    <property type="evidence" value="ECO:0007669"/>
    <property type="project" value="TreeGrafter"/>
</dbReference>
<keyword evidence="1" id="KW-0460">Magnesium</keyword>
<dbReference type="Pfam" id="PF00078">
    <property type="entry name" value="RVT_1"/>
    <property type="match status" value="1"/>
</dbReference>
<dbReference type="GO" id="GO:0003720">
    <property type="term" value="F:telomerase activity"/>
    <property type="evidence" value="ECO:0007669"/>
    <property type="project" value="InterPro"/>
</dbReference>
<dbReference type="AlphaFoldDB" id="A0AAN7GQ90"/>
<proteinExistence type="inferred from homology"/>
<comment type="similarity">
    <text evidence="1">Belongs to the reverse transcriptase family. Telomerase subfamily.</text>
</comment>
<organism evidence="3 4">
    <name type="scientific">Trapa incisa</name>
    <dbReference type="NCBI Taxonomy" id="236973"/>
    <lineage>
        <taxon>Eukaryota</taxon>
        <taxon>Viridiplantae</taxon>
        <taxon>Streptophyta</taxon>
        <taxon>Embryophyta</taxon>
        <taxon>Tracheophyta</taxon>
        <taxon>Spermatophyta</taxon>
        <taxon>Magnoliopsida</taxon>
        <taxon>eudicotyledons</taxon>
        <taxon>Gunneridae</taxon>
        <taxon>Pentapetalae</taxon>
        <taxon>rosids</taxon>
        <taxon>malvids</taxon>
        <taxon>Myrtales</taxon>
        <taxon>Lythraceae</taxon>
        <taxon>Trapa</taxon>
    </lineage>
</organism>
<feature type="domain" description="Reverse transcriptase" evidence="2">
    <location>
        <begin position="1"/>
        <end position="161"/>
    </location>
</feature>
<dbReference type="EC" id="2.7.7.49" evidence="1"/>
<accession>A0AAN7GQ90</accession>
<dbReference type="GO" id="GO:0042162">
    <property type="term" value="F:telomeric DNA binding"/>
    <property type="evidence" value="ECO:0007669"/>
    <property type="project" value="TreeGrafter"/>
</dbReference>
<dbReference type="GO" id="GO:0000781">
    <property type="term" value="C:chromosome, telomeric region"/>
    <property type="evidence" value="ECO:0007669"/>
    <property type="project" value="UniProtKB-SubCell"/>
</dbReference>
<dbReference type="InterPro" id="IPR043502">
    <property type="entry name" value="DNA/RNA_pol_sf"/>
</dbReference>
<name>A0AAN7GQ90_9MYRT</name>
<comment type="catalytic activity">
    <reaction evidence="1">
        <text>DNA(n) + a 2'-deoxyribonucleoside 5'-triphosphate = DNA(n+1) + diphosphate</text>
        <dbReference type="Rhea" id="RHEA:22508"/>
        <dbReference type="Rhea" id="RHEA-COMP:17339"/>
        <dbReference type="Rhea" id="RHEA-COMP:17340"/>
        <dbReference type="ChEBI" id="CHEBI:33019"/>
        <dbReference type="ChEBI" id="CHEBI:61560"/>
        <dbReference type="ChEBI" id="CHEBI:173112"/>
        <dbReference type="EC" id="2.7.7.49"/>
    </reaction>
</comment>
<dbReference type="PANTHER" id="PTHR12066:SF0">
    <property type="entry name" value="TELOMERASE REVERSE TRANSCRIPTASE"/>
    <property type="match status" value="1"/>
</dbReference>
<gene>
    <name evidence="3" type="ORF">SAY87_010269</name>
</gene>
<keyword evidence="1" id="KW-0695">RNA-directed DNA polymerase</keyword>
<dbReference type="PROSITE" id="PS50878">
    <property type="entry name" value="RT_POL"/>
    <property type="match status" value="1"/>
</dbReference>
<keyword evidence="1" id="KW-0548">Nucleotidyltransferase</keyword>
<evidence type="ECO:0000256" key="1">
    <source>
        <dbReference type="RuleBase" id="RU365061"/>
    </source>
</evidence>
<evidence type="ECO:0000259" key="2">
    <source>
        <dbReference type="PROSITE" id="PS50878"/>
    </source>
</evidence>
<dbReference type="PANTHER" id="PTHR12066">
    <property type="entry name" value="TELOMERASE REVERSE TRANSCRIPTASE"/>
    <property type="match status" value="1"/>
</dbReference>
<dbReference type="Proteomes" id="UP001345219">
    <property type="component" value="Chromosome 9"/>
</dbReference>
<dbReference type="Gene3D" id="3.30.70.2630">
    <property type="match status" value="1"/>
</dbReference>
<sequence length="354" mass="41477">MGSKSVKKQEILYNLNEHIKHNILLYDKKFYLQKIGIPQGSIISPLLCSFYFGYLEENVILPFLEKNPEPVATHTEGEIASSHRFLMLRFTDDFLFLTTSREKASRLLSRLKRGFRDFNFQMNEKKFSANFDDGHTLWTQPNKADIGTDGIQFVQWGGLLINSHTLEIQADYSRYLNNHLRSTLTVCWQGKPASHLKERLCNFLRPKCHAIFFDSNVNSAPIVRLNIYQVFVLCAMKFHCYVRDLSCYCKLKPRFYFNAIRRSLGYMKNLIKKRMRARYLPNIQPVLKLENDEVEWLGLVAYVRVLKRKQTMHKQLLASLNSQLLKHSISRSISPELCFAVDDCHSSVIWKMKY</sequence>
<evidence type="ECO:0000313" key="4">
    <source>
        <dbReference type="Proteomes" id="UP001345219"/>
    </source>
</evidence>
<dbReference type="GO" id="GO:0046872">
    <property type="term" value="F:metal ion binding"/>
    <property type="evidence" value="ECO:0007669"/>
    <property type="project" value="UniProtKB-KW"/>
</dbReference>
<dbReference type="CDD" id="cd01648">
    <property type="entry name" value="TERT"/>
    <property type="match status" value="1"/>
</dbReference>
<comment type="subcellular location">
    <subcellularLocation>
        <location evidence="1">Nucleus</location>
    </subcellularLocation>
    <subcellularLocation>
        <location evidence="1">Chromosome</location>
        <location evidence="1">Telomere</location>
    </subcellularLocation>
</comment>
<evidence type="ECO:0000313" key="3">
    <source>
        <dbReference type="EMBL" id="KAK4743957.1"/>
    </source>
</evidence>
<dbReference type="GO" id="GO:0070034">
    <property type="term" value="F:telomerase RNA binding"/>
    <property type="evidence" value="ECO:0007669"/>
    <property type="project" value="TreeGrafter"/>
</dbReference>
<dbReference type="EMBL" id="JAXIOK010000022">
    <property type="protein sequence ID" value="KAK4743957.1"/>
    <property type="molecule type" value="Genomic_DNA"/>
</dbReference>
<dbReference type="Gene3D" id="1.10.357.90">
    <property type="match status" value="1"/>
</dbReference>
<comment type="function">
    <text evidence="1">Telomerase is a ribonucleoprotein enzyme essential for the replication of chromosome termini in most eukaryotes. It elongates telomeres. It is a reverse transcriptase that adds simple sequence repeats to chromosome ends by copying a template sequence within the RNA component of the enzyme.</text>
</comment>
<dbReference type="InterPro" id="IPR000477">
    <property type="entry name" value="RT_dom"/>
</dbReference>
<dbReference type="InterPro" id="IPR003545">
    <property type="entry name" value="Telomerase_RT"/>
</dbReference>
<dbReference type="SUPFAM" id="SSF56672">
    <property type="entry name" value="DNA/RNA polymerases"/>
    <property type="match status" value="1"/>
</dbReference>
<dbReference type="Pfam" id="PF21399">
    <property type="entry name" value="TERT_C"/>
    <property type="match status" value="1"/>
</dbReference>
<dbReference type="InterPro" id="IPR049139">
    <property type="entry name" value="TERT_C"/>
</dbReference>
<dbReference type="GO" id="GO:0000333">
    <property type="term" value="C:telomerase catalytic core complex"/>
    <property type="evidence" value="ECO:0007669"/>
    <property type="project" value="TreeGrafter"/>
</dbReference>
<protein>
    <recommendedName>
        <fullName evidence="1">Telomerase reverse transcriptase</fullName>
        <ecNumber evidence="1">2.7.7.49</ecNumber>
    </recommendedName>
    <alternativeName>
        <fullName evidence="1">Telomerase catalytic subunit</fullName>
    </alternativeName>
</protein>
<keyword evidence="1" id="KW-0808">Transferase</keyword>
<reference evidence="3 4" key="1">
    <citation type="journal article" date="2023" name="Hortic Res">
        <title>Pangenome of water caltrop reveals structural variations and asymmetric subgenome divergence after allopolyploidization.</title>
        <authorList>
            <person name="Zhang X."/>
            <person name="Chen Y."/>
            <person name="Wang L."/>
            <person name="Yuan Y."/>
            <person name="Fang M."/>
            <person name="Shi L."/>
            <person name="Lu R."/>
            <person name="Comes H.P."/>
            <person name="Ma Y."/>
            <person name="Chen Y."/>
            <person name="Huang G."/>
            <person name="Zhou Y."/>
            <person name="Zheng Z."/>
            <person name="Qiu Y."/>
        </authorList>
    </citation>
    <scope>NUCLEOTIDE SEQUENCE [LARGE SCALE GENOMIC DNA]</scope>
    <source>
        <tissue evidence="3">Roots</tissue>
    </source>
</reference>
<keyword evidence="1" id="KW-0779">Telomere</keyword>
<keyword evidence="1" id="KW-0158">Chromosome</keyword>
<keyword evidence="1" id="KW-0539">Nucleus</keyword>